<dbReference type="InterPro" id="IPR050407">
    <property type="entry name" value="Geranylgeranyl_reductase"/>
</dbReference>
<dbReference type="GO" id="GO:0016491">
    <property type="term" value="F:oxidoreductase activity"/>
    <property type="evidence" value="ECO:0007669"/>
    <property type="project" value="UniProtKB-KW"/>
</dbReference>
<evidence type="ECO:0000256" key="4">
    <source>
        <dbReference type="ARBA" id="ARBA00023002"/>
    </source>
</evidence>
<dbReference type="SUPFAM" id="SSF51905">
    <property type="entry name" value="FAD/NAD(P)-binding domain"/>
    <property type="match status" value="1"/>
</dbReference>
<dbReference type="PANTHER" id="PTHR42685">
    <property type="entry name" value="GERANYLGERANYL DIPHOSPHATE REDUCTASE"/>
    <property type="match status" value="1"/>
</dbReference>
<reference evidence="9" key="1">
    <citation type="journal article" date="2014" name="Genome Biol. Evol.">
        <title>Pangenome evidence for extensive interdomain horizontal transfer affecting lineage core and shell genes in uncultured planktonic thaumarchaeota and euryarchaeota.</title>
        <authorList>
            <person name="Deschamps P."/>
            <person name="Zivanovic Y."/>
            <person name="Moreira D."/>
            <person name="Rodriguez-Valera F."/>
            <person name="Lopez-Garcia P."/>
        </authorList>
    </citation>
    <scope>NUCLEOTIDE SEQUENCE</scope>
</reference>
<keyword evidence="1" id="KW-0444">Lipid biosynthesis</keyword>
<evidence type="ECO:0000256" key="3">
    <source>
        <dbReference type="ARBA" id="ARBA00022827"/>
    </source>
</evidence>
<evidence type="ECO:0000256" key="6">
    <source>
        <dbReference type="ARBA" id="ARBA00023209"/>
    </source>
</evidence>
<feature type="domain" description="Digeranylgeranylglycerophospholipid reductase catalytic" evidence="8">
    <location>
        <begin position="211"/>
        <end position="256"/>
    </location>
</feature>
<dbReference type="InterPro" id="IPR036188">
    <property type="entry name" value="FAD/NAD-bd_sf"/>
</dbReference>
<dbReference type="EMBL" id="KF900850">
    <property type="protein sequence ID" value="AIF09034.1"/>
    <property type="molecule type" value="Genomic_DNA"/>
</dbReference>
<evidence type="ECO:0000259" key="8">
    <source>
        <dbReference type="Pfam" id="PF22578"/>
    </source>
</evidence>
<organism evidence="9">
    <name type="scientific">uncultured marine thaumarchaeote KM3_34_C02</name>
    <dbReference type="NCBI Taxonomy" id="1456129"/>
    <lineage>
        <taxon>Archaea</taxon>
        <taxon>Nitrososphaerota</taxon>
        <taxon>environmental samples</taxon>
    </lineage>
</organism>
<sequence>MSTDYDVIVAGGGLTGTIAAQAISYYSKQNLKILVVDRNPEHLPGRKSAPGWTCGDACSKEAVDYMTERIKVPWTRPEIEHDVKGVMAYSPDYETAIPFDGAGYMLNRQKLPEIQNARTKKMGVEFDFEINLSGLIYDGKQVVGIQGVDYKTKQPYKKTAKLVVDATGITSMLRNQLENSTKVERKIDRRDVESTGRHIMYFEPGENDLAQFDPDYCIIHLDQDIAPGGYGWVFPKGDNKVNIGLGVEKSILEQRNKRLGKSDNVASLMKEYLERNKAIKNAKLSEDAGDIHNNTGVYQVSVRRQNDCLVSGGYMLVGDSAWMPKPIDAGGIGPALIAGTILGKNVTQAIEANDVSEASLWQYNIDFIKEYGYKTAGLELFRRLVQTMTNEQISYGMKHFLGNLDVEAISKGEHPDFTGLGKIGMIIRGAMNKTVASGLKYTSGQNQWLVEHYYNYPKDPSGFDEWNKKLHETLDESYVKIASYAV</sequence>
<dbReference type="PRINTS" id="PR00420">
    <property type="entry name" value="RNGMNOXGNASE"/>
</dbReference>
<evidence type="ECO:0000256" key="5">
    <source>
        <dbReference type="ARBA" id="ARBA00023098"/>
    </source>
</evidence>
<evidence type="ECO:0000313" key="9">
    <source>
        <dbReference type="EMBL" id="AIF09034.1"/>
    </source>
</evidence>
<dbReference type="InterPro" id="IPR054715">
    <property type="entry name" value="GGR_cat"/>
</dbReference>
<dbReference type="Pfam" id="PF22578">
    <property type="entry name" value="GGR_cat"/>
    <property type="match status" value="1"/>
</dbReference>
<dbReference type="PANTHER" id="PTHR42685:SF18">
    <property type="entry name" value="DIGERANYLGERANYLGLYCEROPHOSPHOLIPID REDUCTASE"/>
    <property type="match status" value="1"/>
</dbReference>
<accession>A0A075GZ01</accession>
<keyword evidence="2" id="KW-0285">Flavoprotein</keyword>
<dbReference type="GO" id="GO:0008654">
    <property type="term" value="P:phospholipid biosynthetic process"/>
    <property type="evidence" value="ECO:0007669"/>
    <property type="project" value="UniProtKB-KW"/>
</dbReference>
<keyword evidence="4" id="KW-0560">Oxidoreductase</keyword>
<evidence type="ECO:0000256" key="1">
    <source>
        <dbReference type="ARBA" id="ARBA00022516"/>
    </source>
</evidence>
<keyword evidence="6" id="KW-0594">Phospholipid biosynthesis</keyword>
<evidence type="ECO:0000256" key="2">
    <source>
        <dbReference type="ARBA" id="ARBA00022630"/>
    </source>
</evidence>
<dbReference type="AlphaFoldDB" id="A0A075GZ01"/>
<keyword evidence="5" id="KW-0443">Lipid metabolism</keyword>
<name>A0A075GZ01_9ARCH</name>
<keyword evidence="7" id="KW-1208">Phospholipid metabolism</keyword>
<evidence type="ECO:0000256" key="7">
    <source>
        <dbReference type="ARBA" id="ARBA00023264"/>
    </source>
</evidence>
<keyword evidence="3" id="KW-0274">FAD</keyword>
<dbReference type="FunFam" id="3.50.50.60:FF:000546">
    <property type="entry name" value="Geranylgeranyl hydrogenase, putative"/>
    <property type="match status" value="1"/>
</dbReference>
<dbReference type="Gene3D" id="3.50.50.60">
    <property type="entry name" value="FAD/NAD(P)-binding domain"/>
    <property type="match status" value="1"/>
</dbReference>
<proteinExistence type="predicted"/>
<protein>
    <submittedName>
        <fullName evidence="9">Geranylgeranyl reductase</fullName>
    </submittedName>
</protein>